<accession>A0A9P7D0A5</accession>
<sequence>MCSTAHSEQDVSRAEQLIFEYTTELIHLYGSGSVKPNHHFATHIGGCVRNFGPLHDFWTFLFKRLNKLLKSYKTNNHSNGALETTFFMEFHRTCELGRLTYTLQHYPKDSLPSQTASIMLKASNDERGTVAGLAALSKDLDDAGADVFFDYVVIDTVGTNCSSLVHVIIPGITVIHAYGEVLEIFQFNQRFRNVDDSLWFARMRWFVPWRGEREKVWDDFYSADVRLWQLGEYKSRETQLPSLINPDWIVGHLGMTTVSIGKDRTKVWATIDLKGLWYK</sequence>
<reference evidence="1" key="1">
    <citation type="journal article" date="2020" name="New Phytol.">
        <title>Comparative genomics reveals dynamic genome evolution in host specialist ectomycorrhizal fungi.</title>
        <authorList>
            <person name="Lofgren L.A."/>
            <person name="Nguyen N.H."/>
            <person name="Vilgalys R."/>
            <person name="Ruytinx J."/>
            <person name="Liao H.L."/>
            <person name="Branco S."/>
            <person name="Kuo A."/>
            <person name="LaButti K."/>
            <person name="Lipzen A."/>
            <person name="Andreopoulos W."/>
            <person name="Pangilinan J."/>
            <person name="Riley R."/>
            <person name="Hundley H."/>
            <person name="Na H."/>
            <person name="Barry K."/>
            <person name="Grigoriev I.V."/>
            <person name="Stajich J.E."/>
            <person name="Kennedy P.G."/>
        </authorList>
    </citation>
    <scope>NUCLEOTIDE SEQUENCE</scope>
    <source>
        <strain evidence="1">DOB743</strain>
    </source>
</reference>
<dbReference type="Proteomes" id="UP000714275">
    <property type="component" value="Unassembled WGS sequence"/>
</dbReference>
<comment type="caution">
    <text evidence="1">The sequence shown here is derived from an EMBL/GenBank/DDBJ whole genome shotgun (WGS) entry which is preliminary data.</text>
</comment>
<evidence type="ECO:0000313" key="2">
    <source>
        <dbReference type="Proteomes" id="UP000714275"/>
    </source>
</evidence>
<dbReference type="AlphaFoldDB" id="A0A9P7D0A5"/>
<dbReference type="PANTHER" id="PTHR46579">
    <property type="entry name" value="F5/8 TYPE C DOMAIN-CONTAINING PROTEIN-RELATED"/>
    <property type="match status" value="1"/>
</dbReference>
<dbReference type="PANTHER" id="PTHR46579:SF1">
    <property type="entry name" value="F5_8 TYPE C DOMAIN-CONTAINING PROTEIN"/>
    <property type="match status" value="1"/>
</dbReference>
<proteinExistence type="predicted"/>
<dbReference type="EMBL" id="JABBWD010000043">
    <property type="protein sequence ID" value="KAG1774332.1"/>
    <property type="molecule type" value="Genomic_DNA"/>
</dbReference>
<evidence type="ECO:0000313" key="1">
    <source>
        <dbReference type="EMBL" id="KAG1774332.1"/>
    </source>
</evidence>
<keyword evidence="2" id="KW-1185">Reference proteome</keyword>
<name>A0A9P7D0A5_9AGAM</name>
<gene>
    <name evidence="1" type="ORF">EV702DRAFT_1047887</name>
</gene>
<organism evidence="1 2">
    <name type="scientific">Suillus placidus</name>
    <dbReference type="NCBI Taxonomy" id="48579"/>
    <lineage>
        <taxon>Eukaryota</taxon>
        <taxon>Fungi</taxon>
        <taxon>Dikarya</taxon>
        <taxon>Basidiomycota</taxon>
        <taxon>Agaricomycotina</taxon>
        <taxon>Agaricomycetes</taxon>
        <taxon>Agaricomycetidae</taxon>
        <taxon>Boletales</taxon>
        <taxon>Suillineae</taxon>
        <taxon>Suillaceae</taxon>
        <taxon>Suillus</taxon>
    </lineage>
</organism>
<protein>
    <submittedName>
        <fullName evidence="1">Uncharacterized protein</fullName>
    </submittedName>
</protein>
<dbReference type="OrthoDB" id="3239894at2759"/>